<dbReference type="PANTHER" id="PTHR44169:SF6">
    <property type="entry name" value="NADPH-DEPENDENT 1-ACYLDIHYDROXYACETONE PHOSPHATE REDUCTASE"/>
    <property type="match status" value="1"/>
</dbReference>
<evidence type="ECO:0000256" key="1">
    <source>
        <dbReference type="ARBA" id="ARBA00006484"/>
    </source>
</evidence>
<dbReference type="Pfam" id="PF00106">
    <property type="entry name" value="adh_short"/>
    <property type="match status" value="1"/>
</dbReference>
<evidence type="ECO:0000256" key="4">
    <source>
        <dbReference type="RuleBase" id="RU000363"/>
    </source>
</evidence>
<protein>
    <submittedName>
        <fullName evidence="5">NAD(P)-binding protein</fullName>
    </submittedName>
</protein>
<dbReference type="PRINTS" id="PR00080">
    <property type="entry name" value="SDRFAMILY"/>
</dbReference>
<dbReference type="AlphaFoldDB" id="A0A6G1L5V8"/>
<name>A0A6G1L5V8_9PEZI</name>
<keyword evidence="6" id="KW-1185">Reference proteome</keyword>
<dbReference type="EMBL" id="ML995845">
    <property type="protein sequence ID" value="KAF2768323.1"/>
    <property type="molecule type" value="Genomic_DNA"/>
</dbReference>
<dbReference type="GO" id="GO:0019433">
    <property type="term" value="P:triglyceride catabolic process"/>
    <property type="evidence" value="ECO:0007669"/>
    <property type="project" value="TreeGrafter"/>
</dbReference>
<sequence>MSETKRSVLITGCSDNSLGSALALTLHKHSEWHVLATARETSHMGVLKQAGISTLLQLDVLSDDSIQALVDQVTNLTGGKLDMLINSVGGGHYEPFLHLDLQKARRLFDVNVWGFVAVTQAFLPLLLKTTDPTPGGPKSVIVNNTSISSVLKTPFHSAYSASKAAMSAFNDTQRIELAPLGIRVVELKTGSLESNFGANRTNEIDLPADSPYQPIREDVLEVVSGEKTEAYAEDQEKWAENVVGDLLKNLDDPPAQIWRGGAAGTVRGARAVEAVLPVGVSDAQSRKLGGLDKLEK</sequence>
<dbReference type="PROSITE" id="PS00061">
    <property type="entry name" value="ADH_SHORT"/>
    <property type="match status" value="1"/>
</dbReference>
<dbReference type="Proteomes" id="UP000799436">
    <property type="component" value="Unassembled WGS sequence"/>
</dbReference>
<evidence type="ECO:0000313" key="5">
    <source>
        <dbReference type="EMBL" id="KAF2768323.1"/>
    </source>
</evidence>
<feature type="non-terminal residue" evidence="5">
    <location>
        <position position="296"/>
    </location>
</feature>
<evidence type="ECO:0000256" key="2">
    <source>
        <dbReference type="ARBA" id="ARBA00022857"/>
    </source>
</evidence>
<keyword evidence="3" id="KW-0560">Oxidoreductase</keyword>
<dbReference type="InterPro" id="IPR036291">
    <property type="entry name" value="NAD(P)-bd_dom_sf"/>
</dbReference>
<gene>
    <name evidence="5" type="ORF">EJ03DRAFT_262150</name>
</gene>
<dbReference type="GO" id="GO:0006654">
    <property type="term" value="P:phosphatidic acid biosynthetic process"/>
    <property type="evidence" value="ECO:0007669"/>
    <property type="project" value="TreeGrafter"/>
</dbReference>
<dbReference type="InterPro" id="IPR020904">
    <property type="entry name" value="Sc_DH/Rdtase_CS"/>
</dbReference>
<dbReference type="GO" id="GO:0005783">
    <property type="term" value="C:endoplasmic reticulum"/>
    <property type="evidence" value="ECO:0007669"/>
    <property type="project" value="TreeGrafter"/>
</dbReference>
<dbReference type="Gene3D" id="3.40.50.720">
    <property type="entry name" value="NAD(P)-binding Rossmann-like Domain"/>
    <property type="match status" value="1"/>
</dbReference>
<dbReference type="PANTHER" id="PTHR44169">
    <property type="entry name" value="NADPH-DEPENDENT 1-ACYLDIHYDROXYACETONE PHOSPHATE REDUCTASE"/>
    <property type="match status" value="1"/>
</dbReference>
<proteinExistence type="inferred from homology"/>
<dbReference type="OrthoDB" id="2102561at2759"/>
<reference evidence="5" key="1">
    <citation type="journal article" date="2020" name="Stud. Mycol.">
        <title>101 Dothideomycetes genomes: a test case for predicting lifestyles and emergence of pathogens.</title>
        <authorList>
            <person name="Haridas S."/>
            <person name="Albert R."/>
            <person name="Binder M."/>
            <person name="Bloem J."/>
            <person name="Labutti K."/>
            <person name="Salamov A."/>
            <person name="Andreopoulos B."/>
            <person name="Baker S."/>
            <person name="Barry K."/>
            <person name="Bills G."/>
            <person name="Bluhm B."/>
            <person name="Cannon C."/>
            <person name="Castanera R."/>
            <person name="Culley D."/>
            <person name="Daum C."/>
            <person name="Ezra D."/>
            <person name="Gonzalez J."/>
            <person name="Henrissat B."/>
            <person name="Kuo A."/>
            <person name="Liang C."/>
            <person name="Lipzen A."/>
            <person name="Lutzoni F."/>
            <person name="Magnuson J."/>
            <person name="Mondo S."/>
            <person name="Nolan M."/>
            <person name="Ohm R."/>
            <person name="Pangilinan J."/>
            <person name="Park H.-J."/>
            <person name="Ramirez L."/>
            <person name="Alfaro M."/>
            <person name="Sun H."/>
            <person name="Tritt A."/>
            <person name="Yoshinaga Y."/>
            <person name="Zwiers L.-H."/>
            <person name="Turgeon B."/>
            <person name="Goodwin S."/>
            <person name="Spatafora J."/>
            <person name="Crous P."/>
            <person name="Grigoriev I."/>
        </authorList>
    </citation>
    <scope>NUCLEOTIDE SEQUENCE</scope>
    <source>
        <strain evidence="5">CBS 116005</strain>
    </source>
</reference>
<dbReference type="GO" id="GO:0000140">
    <property type="term" value="F:acylglycerone-phosphate reductase (NADP+) activity"/>
    <property type="evidence" value="ECO:0007669"/>
    <property type="project" value="TreeGrafter"/>
</dbReference>
<dbReference type="PRINTS" id="PR00081">
    <property type="entry name" value="GDHRDH"/>
</dbReference>
<keyword evidence="2" id="KW-0521">NADP</keyword>
<dbReference type="GO" id="GO:0005811">
    <property type="term" value="C:lipid droplet"/>
    <property type="evidence" value="ECO:0007669"/>
    <property type="project" value="TreeGrafter"/>
</dbReference>
<dbReference type="InterPro" id="IPR002347">
    <property type="entry name" value="SDR_fam"/>
</dbReference>
<dbReference type="SUPFAM" id="SSF51735">
    <property type="entry name" value="NAD(P)-binding Rossmann-fold domains"/>
    <property type="match status" value="1"/>
</dbReference>
<evidence type="ECO:0000313" key="6">
    <source>
        <dbReference type="Proteomes" id="UP000799436"/>
    </source>
</evidence>
<evidence type="ECO:0000256" key="3">
    <source>
        <dbReference type="ARBA" id="ARBA00023002"/>
    </source>
</evidence>
<dbReference type="GO" id="GO:0004806">
    <property type="term" value="F:triacylglycerol lipase activity"/>
    <property type="evidence" value="ECO:0007669"/>
    <property type="project" value="TreeGrafter"/>
</dbReference>
<accession>A0A6G1L5V8</accession>
<organism evidence="5 6">
    <name type="scientific">Teratosphaeria nubilosa</name>
    <dbReference type="NCBI Taxonomy" id="161662"/>
    <lineage>
        <taxon>Eukaryota</taxon>
        <taxon>Fungi</taxon>
        <taxon>Dikarya</taxon>
        <taxon>Ascomycota</taxon>
        <taxon>Pezizomycotina</taxon>
        <taxon>Dothideomycetes</taxon>
        <taxon>Dothideomycetidae</taxon>
        <taxon>Mycosphaerellales</taxon>
        <taxon>Teratosphaeriaceae</taxon>
        <taxon>Teratosphaeria</taxon>
    </lineage>
</organism>
<comment type="similarity">
    <text evidence="1 4">Belongs to the short-chain dehydrogenases/reductases (SDR) family.</text>
</comment>